<keyword evidence="4" id="KW-1185">Reference proteome</keyword>
<dbReference type="Proteomes" id="UP001201812">
    <property type="component" value="Unassembled WGS sequence"/>
</dbReference>
<keyword evidence="2" id="KW-0472">Membrane</keyword>
<dbReference type="AlphaFoldDB" id="A0AAD4NAJ7"/>
<accession>A0AAD4NAJ7</accession>
<evidence type="ECO:0000313" key="4">
    <source>
        <dbReference type="Proteomes" id="UP001201812"/>
    </source>
</evidence>
<feature type="compositionally biased region" description="Low complexity" evidence="1">
    <location>
        <begin position="59"/>
        <end position="79"/>
    </location>
</feature>
<feature type="compositionally biased region" description="Basic and acidic residues" evidence="1">
    <location>
        <begin position="43"/>
        <end position="58"/>
    </location>
</feature>
<keyword evidence="2" id="KW-1133">Transmembrane helix</keyword>
<sequence>MGGPEGGKGASTSTTAYDDVNSRPSYSGAGAVFNTNSGAFDSVGKEDSGRNRIGDDARSYSSASSWTSTSTDSSSRQSTPRGHPFIPQNPQQYGHHYTASSSIYPSSSIHPVTHLQTTGQSVQPRPGTSPSALESRSDRTSSGRHSALLCFGLLMVHSTFITLVFFDLLVLGHSLVFTITNYVNRGEKGTHDLNFVNDVREARGLIIPANIPHSLLLPIFCIQVFWLVSALLALASLKTIQPYWQVPYLITSGIVLGATAWLIVQTIQALANSTTVEWSLALTLSFANVVFLIQLYFLYIKVVCIRALIRKRKSVVSTVVSEAKIVGPSGKCKANLQSASHAPGNLISTENDDEDTYSTKSTVVIADTPRLPPKSASCKH</sequence>
<feature type="region of interest" description="Disordered" evidence="1">
    <location>
        <begin position="1"/>
        <end position="100"/>
    </location>
</feature>
<feature type="transmembrane region" description="Helical" evidence="2">
    <location>
        <begin position="246"/>
        <end position="264"/>
    </location>
</feature>
<feature type="transmembrane region" description="Helical" evidence="2">
    <location>
        <begin position="146"/>
        <end position="166"/>
    </location>
</feature>
<feature type="compositionally biased region" description="Polar residues" evidence="1">
    <location>
        <begin position="114"/>
        <end position="134"/>
    </location>
</feature>
<evidence type="ECO:0000313" key="3">
    <source>
        <dbReference type="EMBL" id="KAI1723525.1"/>
    </source>
</evidence>
<protein>
    <submittedName>
        <fullName evidence="3">Uncharacterized protein</fullName>
    </submittedName>
</protein>
<organism evidence="3 4">
    <name type="scientific">Ditylenchus destructor</name>
    <dbReference type="NCBI Taxonomy" id="166010"/>
    <lineage>
        <taxon>Eukaryota</taxon>
        <taxon>Metazoa</taxon>
        <taxon>Ecdysozoa</taxon>
        <taxon>Nematoda</taxon>
        <taxon>Chromadorea</taxon>
        <taxon>Rhabditida</taxon>
        <taxon>Tylenchina</taxon>
        <taxon>Tylenchomorpha</taxon>
        <taxon>Sphaerularioidea</taxon>
        <taxon>Anguinidae</taxon>
        <taxon>Anguininae</taxon>
        <taxon>Ditylenchus</taxon>
    </lineage>
</organism>
<keyword evidence="2" id="KW-0812">Transmembrane</keyword>
<name>A0AAD4NAJ7_9BILA</name>
<feature type="transmembrane region" description="Helical" evidence="2">
    <location>
        <begin position="284"/>
        <end position="304"/>
    </location>
</feature>
<evidence type="ECO:0000256" key="2">
    <source>
        <dbReference type="SAM" id="Phobius"/>
    </source>
</evidence>
<evidence type="ECO:0000256" key="1">
    <source>
        <dbReference type="SAM" id="MobiDB-lite"/>
    </source>
</evidence>
<comment type="caution">
    <text evidence="3">The sequence shown here is derived from an EMBL/GenBank/DDBJ whole genome shotgun (WGS) entry which is preliminary data.</text>
</comment>
<feature type="transmembrane region" description="Helical" evidence="2">
    <location>
        <begin position="215"/>
        <end position="234"/>
    </location>
</feature>
<proteinExistence type="predicted"/>
<dbReference type="EMBL" id="JAKKPZ010000003">
    <property type="protein sequence ID" value="KAI1723525.1"/>
    <property type="molecule type" value="Genomic_DNA"/>
</dbReference>
<gene>
    <name evidence="3" type="ORF">DdX_03686</name>
</gene>
<reference evidence="3" key="1">
    <citation type="submission" date="2022-01" db="EMBL/GenBank/DDBJ databases">
        <title>Genome Sequence Resource for Two Populations of Ditylenchus destructor, the Migratory Endoparasitic Phytonematode.</title>
        <authorList>
            <person name="Zhang H."/>
            <person name="Lin R."/>
            <person name="Xie B."/>
        </authorList>
    </citation>
    <scope>NUCLEOTIDE SEQUENCE</scope>
    <source>
        <strain evidence="3">BazhouSP</strain>
    </source>
</reference>
<feature type="region of interest" description="Disordered" evidence="1">
    <location>
        <begin position="114"/>
        <end position="139"/>
    </location>
</feature>